<organism evidence="1 2">
    <name type="scientific">Plasmodium knowlesi (strain H)</name>
    <dbReference type="NCBI Taxonomy" id="5851"/>
    <lineage>
        <taxon>Eukaryota</taxon>
        <taxon>Sar</taxon>
        <taxon>Alveolata</taxon>
        <taxon>Apicomplexa</taxon>
        <taxon>Aconoidasida</taxon>
        <taxon>Haemosporida</taxon>
        <taxon>Plasmodiidae</taxon>
        <taxon>Plasmodium</taxon>
        <taxon>Plasmodium (Plasmodium)</taxon>
    </lineage>
</organism>
<dbReference type="Proteomes" id="UP000182128">
    <property type="component" value="Unassembled WGS sequence"/>
</dbReference>
<name>A0A1A7VY49_PLAKH</name>
<proteinExistence type="predicted"/>
<accession>A0A1A7VY49</accession>
<protein>
    <submittedName>
        <fullName evidence="1">Uncharacterized protein</fullName>
    </submittedName>
</protein>
<reference evidence="2" key="1">
    <citation type="submission" date="2016-05" db="EMBL/GenBank/DDBJ databases">
        <authorList>
            <person name="Sharaf H."/>
        </authorList>
    </citation>
    <scope>NUCLEOTIDE SEQUENCE [LARGE SCALE GENOMIC DNA]</scope>
    <source>
        <strain evidence="2">H</strain>
    </source>
</reference>
<sequence>MQRKKKKKGLIYCVSNKLYETYSIYAHPLSLFFRVEDTVKIELHKIRRDDFLKNLFYYFFHFAHFVKNDKMIEIVGSFKNEKIKFTFGESIPELLSIGGDQKYVYMPFGFYKVKKCKRSQTKGNVIGVDALCYNNGSIELILNRLGTKSFYEGAVKKEEQVGKAEPSKTNTNWNKPTPKINLFLRKIYARRENSKRYHDGDKNNSCQLDLLMLLFNELVAERQKEKNNSEICNLCAKKMTTIGELTRGRKKKKRHKKCWAEKRLAEIHVAYKNKIKTNLGSKIEDIKNEDLINLIAHNKANLIIVCQP</sequence>
<gene>
    <name evidence="1" type="ORF">PKNA1_C2_0808800</name>
</gene>
<dbReference type="AlphaFoldDB" id="A0A1A7VY49"/>
<evidence type="ECO:0000313" key="1">
    <source>
        <dbReference type="EMBL" id="SBO27052.1"/>
    </source>
</evidence>
<dbReference type="EMBL" id="CWHQ02000025">
    <property type="protein sequence ID" value="SBO27052.1"/>
    <property type="molecule type" value="Genomic_DNA"/>
</dbReference>
<evidence type="ECO:0000313" key="2">
    <source>
        <dbReference type="Proteomes" id="UP000182128"/>
    </source>
</evidence>